<dbReference type="Gene3D" id="2.30.30.100">
    <property type="match status" value="1"/>
</dbReference>
<proteinExistence type="predicted"/>
<dbReference type="GO" id="GO:0000932">
    <property type="term" value="C:P-body"/>
    <property type="evidence" value="ECO:0007669"/>
    <property type="project" value="TreeGrafter"/>
</dbReference>
<evidence type="ECO:0000313" key="4">
    <source>
        <dbReference type="Proteomes" id="UP001176961"/>
    </source>
</evidence>
<protein>
    <recommendedName>
        <fullName evidence="2">Lsm14-like N-terminal domain-containing protein</fullName>
    </recommendedName>
</protein>
<reference evidence="3" key="1">
    <citation type="submission" date="2023-07" db="EMBL/GenBank/DDBJ databases">
        <authorList>
            <consortium name="CYATHOMIX"/>
        </authorList>
    </citation>
    <scope>NUCLEOTIDE SEQUENCE</scope>
    <source>
        <strain evidence="3">N/A</strain>
    </source>
</reference>
<evidence type="ECO:0000313" key="3">
    <source>
        <dbReference type="EMBL" id="CAJ0593325.1"/>
    </source>
</evidence>
<accession>A0AA36DVA0</accession>
<feature type="compositionally biased region" description="Low complexity" evidence="1">
    <location>
        <begin position="143"/>
        <end position="154"/>
    </location>
</feature>
<name>A0AA36DVA0_CYLNA</name>
<dbReference type="GO" id="GO:0031087">
    <property type="term" value="P:deadenylation-independent decapping of nuclear-transcribed mRNA"/>
    <property type="evidence" value="ECO:0007669"/>
    <property type="project" value="TreeGrafter"/>
</dbReference>
<dbReference type="AlphaFoldDB" id="A0AA36DVA0"/>
<dbReference type="EMBL" id="CATQJL010000112">
    <property type="protein sequence ID" value="CAJ0593325.1"/>
    <property type="molecule type" value="Genomic_DNA"/>
</dbReference>
<dbReference type="Proteomes" id="UP001176961">
    <property type="component" value="Unassembled WGS sequence"/>
</dbReference>
<dbReference type="GO" id="GO:0003729">
    <property type="term" value="F:mRNA binding"/>
    <property type="evidence" value="ECO:0007669"/>
    <property type="project" value="TreeGrafter"/>
</dbReference>
<organism evidence="3 4">
    <name type="scientific">Cylicocyclus nassatus</name>
    <name type="common">Nematode worm</name>
    <dbReference type="NCBI Taxonomy" id="53992"/>
    <lineage>
        <taxon>Eukaryota</taxon>
        <taxon>Metazoa</taxon>
        <taxon>Ecdysozoa</taxon>
        <taxon>Nematoda</taxon>
        <taxon>Chromadorea</taxon>
        <taxon>Rhabditida</taxon>
        <taxon>Rhabditina</taxon>
        <taxon>Rhabditomorpha</taxon>
        <taxon>Strongyloidea</taxon>
        <taxon>Strongylidae</taxon>
        <taxon>Cylicocyclus</taxon>
    </lineage>
</organism>
<feature type="compositionally biased region" description="Polar residues" evidence="1">
    <location>
        <begin position="68"/>
        <end position="79"/>
    </location>
</feature>
<comment type="caution">
    <text evidence="3">The sequence shown here is derived from an EMBL/GenBank/DDBJ whole genome shotgun (WGS) entry which is preliminary data.</text>
</comment>
<feature type="compositionally biased region" description="Basic residues" evidence="1">
    <location>
        <begin position="132"/>
        <end position="142"/>
    </location>
</feature>
<evidence type="ECO:0000256" key="1">
    <source>
        <dbReference type="SAM" id="MobiDB-lite"/>
    </source>
</evidence>
<evidence type="ECO:0000259" key="2">
    <source>
        <dbReference type="SMART" id="SM01271"/>
    </source>
</evidence>
<dbReference type="PANTHER" id="PTHR13612:SF0">
    <property type="entry name" value="ENHANCER OF MRNA-DECAPPING PROTEIN 3"/>
    <property type="match status" value="1"/>
</dbReference>
<keyword evidence="4" id="KW-1185">Reference proteome</keyword>
<dbReference type="GO" id="GO:0033962">
    <property type="term" value="P:P-body assembly"/>
    <property type="evidence" value="ECO:0007669"/>
    <property type="project" value="TreeGrafter"/>
</dbReference>
<dbReference type="InterPro" id="IPR025609">
    <property type="entry name" value="Lsm14-like_N"/>
</dbReference>
<dbReference type="PANTHER" id="PTHR13612">
    <property type="entry name" value="ENHANCER OF MRNA-DECAPPING PROTEIN 3"/>
    <property type="match status" value="1"/>
</dbReference>
<gene>
    <name evidence="3" type="ORF">CYNAS_LOCUS5308</name>
</gene>
<feature type="region of interest" description="Disordered" evidence="1">
    <location>
        <begin position="65"/>
        <end position="197"/>
    </location>
</feature>
<feature type="domain" description="Lsm14-like N-terminal" evidence="2">
    <location>
        <begin position="1"/>
        <end position="79"/>
    </location>
</feature>
<dbReference type="SMART" id="SM01271">
    <property type="entry name" value="LSM14"/>
    <property type="match status" value="1"/>
</dbReference>
<sequence length="570" mass="62837">MTNCLGSVISVDCGEFGYYQGRLISLDAESKDIVLGSAFKEGIPLGKNVTLNGAQIVSLKVLKPAQPKETQVASTSSSQVEKKEVKMRKSNPSKPNGLNVRRSKSTIEFVDEEKNHRKSSWQPRPLAPVQNKQHRSGAHRKASSVSSTSEEGQSAPNAEESSKERTRTRKIRRSESEHGHNPTVCVSETPQFRRFEPQVPLPREVLAAKAKCKGKSRGPSGNPLLDSKRLHGRIANGNDELVKPIDFDLLDTDFDFAANLEQFKREDLDDEYFENVEKTKVSHNFAHYENIIDDPTRCTSWTNMTVANSANASVKHGKGEDGLNTERRTSPLRCISFCPSAYETTYDGFPLPVLDVALKKKYLQECCAVMGPDVYFYLIADRLIMWLIEVVGRTDLSLNDAVILASATTSSRLLDCVLSHLDNRGCSTTVYGKYPSFDFGSVTVVERVSALPATSKVVIVLADDLTAETQSWLCKQKSAHVVSLECAPAVVDHKKLHILMLGVLTSGLYTTTAQPQVGKTSFAKLCAAMKSCRFIDSAVCDVGAPYSWIAEDGKANLQQAFSTTLMRRLC</sequence>